<comment type="caution">
    <text evidence="4">The sequence shown here is derived from an EMBL/GenBank/DDBJ whole genome shotgun (WGS) entry which is preliminary data.</text>
</comment>
<evidence type="ECO:0000256" key="3">
    <source>
        <dbReference type="SAM" id="SignalP"/>
    </source>
</evidence>
<dbReference type="HOGENOM" id="CLU_051536_1_0_1"/>
<organism evidence="4 5">
    <name type="scientific">Byssochlamys spectabilis (strain No. 5 / NBRC 109023)</name>
    <name type="common">Paecilomyces variotii</name>
    <dbReference type="NCBI Taxonomy" id="1356009"/>
    <lineage>
        <taxon>Eukaryota</taxon>
        <taxon>Fungi</taxon>
        <taxon>Dikarya</taxon>
        <taxon>Ascomycota</taxon>
        <taxon>Pezizomycotina</taxon>
        <taxon>Eurotiomycetes</taxon>
        <taxon>Eurotiomycetidae</taxon>
        <taxon>Eurotiales</taxon>
        <taxon>Thermoascaceae</taxon>
        <taxon>Paecilomyces</taxon>
    </lineage>
</organism>
<feature type="region of interest" description="Disordered" evidence="1">
    <location>
        <begin position="276"/>
        <end position="295"/>
    </location>
</feature>
<evidence type="ECO:0000256" key="1">
    <source>
        <dbReference type="SAM" id="MobiDB-lite"/>
    </source>
</evidence>
<dbReference type="AlphaFoldDB" id="V5FAP1"/>
<feature type="compositionally biased region" description="Polar residues" evidence="1">
    <location>
        <begin position="276"/>
        <end position="290"/>
    </location>
</feature>
<accession>V5FAP1</accession>
<keyword evidence="2" id="KW-0472">Membrane</keyword>
<reference evidence="5" key="1">
    <citation type="journal article" date="2014" name="Genome Announc.">
        <title>Draft genome sequence of the formaldehyde-resistant fungus Byssochlamys spectabilis No. 5 (anamorph Paecilomyces variotii No. 5) (NBRC109023).</title>
        <authorList>
            <person name="Oka T."/>
            <person name="Ekino K."/>
            <person name="Fukuda K."/>
            <person name="Nomura Y."/>
        </authorList>
    </citation>
    <scope>NUCLEOTIDE SEQUENCE [LARGE SCALE GENOMIC DNA]</scope>
    <source>
        <strain evidence="5">No. 5 / NBRC 109023</strain>
    </source>
</reference>
<dbReference type="eggNOG" id="ENOG502SSVT">
    <property type="taxonomic scope" value="Eukaryota"/>
</dbReference>
<feature type="signal peptide" evidence="3">
    <location>
        <begin position="1"/>
        <end position="27"/>
    </location>
</feature>
<sequence length="374" mass="40877">MMFREKLPRAAYFLPLLLLCLSSVCDGLRVTKGSPCTGVCNRASTNTTLNEIVCLDQQFNTTSVGEAFKSCIECELQSTFADDESGETDVSWGLYNLRYAFSTCVFGYPGRVTNVSTPCIVTCQSLSSAIEFELTSPDSTTFDAFCGVTSFGDNTVDQCEFCYGLTDNQILMANFIESVRYGCRFRTMSGTAFAINPTRIFNESVLPSATAPITTSTPSSHPIKNLTLVIVLPIIGFLILLSLTCAGCFCLIRHRRKKAKARGQSQHLHARWNDTTISTPGQRRSWNEATPTPYPDMRTSPGYGPGFGFADYNGQRQDVGFSAKDGSVQYASPVSPAVSIPSQLHYYGAHNPMSPEATYFPPPASHHQGQPTPL</sequence>
<evidence type="ECO:0000313" key="5">
    <source>
        <dbReference type="Proteomes" id="UP000018001"/>
    </source>
</evidence>
<gene>
    <name evidence="4" type="ORF">PVAR5_2095</name>
</gene>
<feature type="chain" id="PRO_5004732509" evidence="3">
    <location>
        <begin position="28"/>
        <end position="374"/>
    </location>
</feature>
<proteinExistence type="predicted"/>
<keyword evidence="2" id="KW-1133">Transmembrane helix</keyword>
<name>V5FAP1_BYSSN</name>
<keyword evidence="5" id="KW-1185">Reference proteome</keyword>
<dbReference type="InParanoid" id="V5FAP1"/>
<dbReference type="EMBL" id="BAUL01000058">
    <property type="protein sequence ID" value="GAD93484.1"/>
    <property type="molecule type" value="Genomic_DNA"/>
</dbReference>
<dbReference type="OrthoDB" id="5426678at2759"/>
<evidence type="ECO:0000256" key="2">
    <source>
        <dbReference type="SAM" id="Phobius"/>
    </source>
</evidence>
<protein>
    <submittedName>
        <fullName evidence="4">Uncharacterized protein</fullName>
    </submittedName>
</protein>
<keyword evidence="3" id="KW-0732">Signal</keyword>
<evidence type="ECO:0000313" key="4">
    <source>
        <dbReference type="EMBL" id="GAD93484.1"/>
    </source>
</evidence>
<feature type="transmembrane region" description="Helical" evidence="2">
    <location>
        <begin position="226"/>
        <end position="252"/>
    </location>
</feature>
<dbReference type="Proteomes" id="UP000018001">
    <property type="component" value="Unassembled WGS sequence"/>
</dbReference>
<keyword evidence="2" id="KW-0812">Transmembrane</keyword>